<dbReference type="GO" id="GO:0004146">
    <property type="term" value="F:dihydrofolate reductase activity"/>
    <property type="evidence" value="ECO:0007669"/>
    <property type="project" value="UniProtKB-EC"/>
</dbReference>
<evidence type="ECO:0000256" key="5">
    <source>
        <dbReference type="ARBA" id="ARBA00037508"/>
    </source>
</evidence>
<evidence type="ECO:0000256" key="8">
    <source>
        <dbReference type="ARBA" id="ARBA00039631"/>
    </source>
</evidence>
<dbReference type="Proteomes" id="UP000463138">
    <property type="component" value="Unassembled WGS sequence"/>
</dbReference>
<keyword evidence="4 12" id="KW-0560">Oxidoreductase</keyword>
<dbReference type="EMBL" id="QOVF01000006">
    <property type="protein sequence ID" value="KAA0692440.1"/>
    <property type="molecule type" value="Genomic_DNA"/>
</dbReference>
<keyword evidence="13" id="KW-1185">Reference proteome</keyword>
<organism evidence="12 13">
    <name type="scientific">Halopseudomonas laoshanensis</name>
    <dbReference type="NCBI Taxonomy" id="2268758"/>
    <lineage>
        <taxon>Bacteria</taxon>
        <taxon>Pseudomonadati</taxon>
        <taxon>Pseudomonadota</taxon>
        <taxon>Gammaproteobacteria</taxon>
        <taxon>Pseudomonadales</taxon>
        <taxon>Pseudomonadaceae</taxon>
        <taxon>Halopseudomonas</taxon>
    </lineage>
</organism>
<keyword evidence="3" id="KW-0521">NADP</keyword>
<dbReference type="InterPro" id="IPR002347">
    <property type="entry name" value="SDR_fam"/>
</dbReference>
<protein>
    <recommendedName>
        <fullName evidence="8">Dihydromonapterin reductase</fullName>
        <ecNumber evidence="1">1.5.1.3</ecNumber>
        <ecNumber evidence="7">1.5.1.50</ecNumber>
    </recommendedName>
    <alternativeName>
        <fullName evidence="9">Dihydrofolate reductase</fullName>
    </alternativeName>
</protein>
<dbReference type="SUPFAM" id="SSF51735">
    <property type="entry name" value="NAD(P)-binding Rossmann-fold domains"/>
    <property type="match status" value="1"/>
</dbReference>
<dbReference type="RefSeq" id="WP_149333737.1">
    <property type="nucleotide sequence ID" value="NZ_QOVF01000006.1"/>
</dbReference>
<comment type="similarity">
    <text evidence="6">Belongs to the short-chain dehydrogenases/reductases (SDR) family. FolM subfamily.</text>
</comment>
<evidence type="ECO:0000256" key="1">
    <source>
        <dbReference type="ARBA" id="ARBA00012856"/>
    </source>
</evidence>
<dbReference type="NCBIfam" id="NF005066">
    <property type="entry name" value="PRK06483.1"/>
    <property type="match status" value="1"/>
</dbReference>
<reference evidence="12 13" key="1">
    <citation type="submission" date="2018-07" db="EMBL/GenBank/DDBJ databases">
        <title>Pseudomonas laoshanensis sp. nov., isolated from soil.</title>
        <authorList>
            <person name="Sun J."/>
            <person name="Yu L."/>
            <person name="Wang M."/>
            <person name="Zhang C."/>
        </authorList>
    </citation>
    <scope>NUCLEOTIDE SEQUENCE [LARGE SCALE GENOMIC DNA]</scope>
    <source>
        <strain evidence="12 13">Y22</strain>
    </source>
</reference>
<keyword evidence="2" id="KW-0554">One-carbon metabolism</keyword>
<sequence>MTEQQSILITGAAQRVGLHCAKRLVEAGYHVIITCRYQREEWLTSPLTGIEVMIADFSTLPGIEEFIATLKSRAPRLRAIIHNASLWLDDEAGAEAFQTMFMLHMQAPMMINNASAELLDPDSQTDIIHLTDYAAQRGSSRHAAYCASKAGLENLTLSFARRLAPRVKVNAIAPALIMFNPEDDQAYRTRALEKSALGIEPGPEVVYQSIRYLLDNNYVTGTSLSLNGGRHLK</sequence>
<dbReference type="AlphaFoldDB" id="A0A7V7KVZ0"/>
<comment type="catalytic activity">
    <reaction evidence="10">
        <text>(6S)-5,6,7,8-tetrahydrofolate + NADP(+) = 7,8-dihydrofolate + NADPH + H(+)</text>
        <dbReference type="Rhea" id="RHEA:15009"/>
        <dbReference type="ChEBI" id="CHEBI:15378"/>
        <dbReference type="ChEBI" id="CHEBI:57451"/>
        <dbReference type="ChEBI" id="CHEBI:57453"/>
        <dbReference type="ChEBI" id="CHEBI:57783"/>
        <dbReference type="ChEBI" id="CHEBI:58349"/>
        <dbReference type="EC" id="1.5.1.3"/>
    </reaction>
</comment>
<comment type="caution">
    <text evidence="12">The sequence shown here is derived from an EMBL/GenBank/DDBJ whole genome shotgun (WGS) entry which is preliminary data.</text>
</comment>
<comment type="function">
    <text evidence="5">Catalyzes the reduction of dihydromonapterin to tetrahydromonapterin. Also has lower activity with dihydrofolate.</text>
</comment>
<dbReference type="PROSITE" id="PS00061">
    <property type="entry name" value="ADH_SHORT"/>
    <property type="match status" value="1"/>
</dbReference>
<evidence type="ECO:0000256" key="2">
    <source>
        <dbReference type="ARBA" id="ARBA00022563"/>
    </source>
</evidence>
<evidence type="ECO:0000256" key="6">
    <source>
        <dbReference type="ARBA" id="ARBA00038212"/>
    </source>
</evidence>
<gene>
    <name evidence="12" type="ORF">DT594_15915</name>
</gene>
<evidence type="ECO:0000313" key="13">
    <source>
        <dbReference type="Proteomes" id="UP000463138"/>
    </source>
</evidence>
<evidence type="ECO:0000256" key="4">
    <source>
        <dbReference type="ARBA" id="ARBA00023002"/>
    </source>
</evidence>
<evidence type="ECO:0000256" key="10">
    <source>
        <dbReference type="ARBA" id="ARBA00048873"/>
    </source>
</evidence>
<evidence type="ECO:0000256" key="11">
    <source>
        <dbReference type="ARBA" id="ARBA00049376"/>
    </source>
</evidence>
<evidence type="ECO:0000313" key="12">
    <source>
        <dbReference type="EMBL" id="KAA0692440.1"/>
    </source>
</evidence>
<dbReference type="InterPro" id="IPR020904">
    <property type="entry name" value="Sc_DH/Rdtase_CS"/>
</dbReference>
<dbReference type="EC" id="1.5.1.3" evidence="1"/>
<dbReference type="GO" id="GO:0006730">
    <property type="term" value="P:one-carbon metabolic process"/>
    <property type="evidence" value="ECO:0007669"/>
    <property type="project" value="UniProtKB-KW"/>
</dbReference>
<dbReference type="PANTHER" id="PTHR43639">
    <property type="entry name" value="OXIDOREDUCTASE, SHORT-CHAIN DEHYDROGENASE/REDUCTASE FAMILY (AFU_ORTHOLOGUE AFUA_5G02870)"/>
    <property type="match status" value="1"/>
</dbReference>
<evidence type="ECO:0000256" key="3">
    <source>
        <dbReference type="ARBA" id="ARBA00022857"/>
    </source>
</evidence>
<dbReference type="Gene3D" id="3.40.50.720">
    <property type="entry name" value="NAD(P)-binding Rossmann-like Domain"/>
    <property type="match status" value="1"/>
</dbReference>
<proteinExistence type="inferred from homology"/>
<dbReference type="OrthoDB" id="9793499at2"/>
<evidence type="ECO:0000256" key="9">
    <source>
        <dbReference type="ARBA" id="ARBA00042299"/>
    </source>
</evidence>
<accession>A0A7V7KVZ0</accession>
<comment type="catalytic activity">
    <reaction evidence="11">
        <text>7,8-dihydromonapterin + NADPH + H(+) = 5,6,7,8-tetrahydromonapterin + NADP(+)</text>
        <dbReference type="Rhea" id="RHEA:34847"/>
        <dbReference type="ChEBI" id="CHEBI:15378"/>
        <dbReference type="ChEBI" id="CHEBI:57783"/>
        <dbReference type="ChEBI" id="CHEBI:58349"/>
        <dbReference type="ChEBI" id="CHEBI:71175"/>
        <dbReference type="ChEBI" id="CHEBI:71177"/>
        <dbReference type="EC" id="1.5.1.50"/>
    </reaction>
</comment>
<dbReference type="InterPro" id="IPR036291">
    <property type="entry name" value="NAD(P)-bd_dom_sf"/>
</dbReference>
<dbReference type="PRINTS" id="PR00081">
    <property type="entry name" value="GDHRDH"/>
</dbReference>
<dbReference type="EC" id="1.5.1.50" evidence="7"/>
<dbReference type="Pfam" id="PF13561">
    <property type="entry name" value="adh_short_C2"/>
    <property type="match status" value="1"/>
</dbReference>
<name>A0A7V7KVZ0_9GAMM</name>
<evidence type="ECO:0000256" key="7">
    <source>
        <dbReference type="ARBA" id="ARBA00039145"/>
    </source>
</evidence>
<dbReference type="PANTHER" id="PTHR43639:SF6">
    <property type="entry name" value="DIHYDROMONAPTERIN REDUCTASE"/>
    <property type="match status" value="1"/>
</dbReference>